<dbReference type="EMBL" id="JANDJP010000019">
    <property type="protein sequence ID" value="MDF9914814.1"/>
    <property type="molecule type" value="Genomic_DNA"/>
</dbReference>
<dbReference type="Pfam" id="PF04466">
    <property type="entry name" value="Terminase_3"/>
    <property type="match status" value="1"/>
</dbReference>
<sequence length="427" mass="48310">MAKLSQLIAPSFYGLHQDVKHHKHSNYWLKGGRGSTKSSFVSLEIVLGLMVDPDANAVVLRKVFGTMRESVYDQYLWAIDALEVSHLWATSTSPLQLTYIPTGQQIRFKGADKPKKIKSQKFRHGFTKYKHYEEADEFVGTSEIRSINQSLNRGGSGIITFYTYNPPASQNNWVNQAVTHEKFRKDTLVHSSDYLSVNPKWLGKEFIADAEQLKKDNPKAYDHEYLGEVTGTGAEVFTNLDLREISNDEIANFDHVKQGLDYGFAHDPIAYMLENYDPTRRVLYIYNEIYQVGMTNREAVAAIQKLNPMNDQIISDREPRTIAEFNDLGLNIVGAVKGPGSRDHNYKWLQDLRQIVIDPIRCPNAAREFSGYELARDGNGNFKAGYPDGNDHTIDSTAYALNNDIDRIKQNTVSHAQQAAALRNLGI</sequence>
<organism evidence="3 4">
    <name type="scientific">Furfurilactobacillus milii</name>
    <dbReference type="NCBI Taxonomy" id="2888272"/>
    <lineage>
        <taxon>Bacteria</taxon>
        <taxon>Bacillati</taxon>
        <taxon>Bacillota</taxon>
        <taxon>Bacilli</taxon>
        <taxon>Lactobacillales</taxon>
        <taxon>Lactobacillaceae</taxon>
        <taxon>Furfurilactobacillus</taxon>
    </lineage>
</organism>
<feature type="domain" description="Phage terminase large subunit C-terminal" evidence="2">
    <location>
        <begin position="261"/>
        <end position="402"/>
    </location>
</feature>
<dbReference type="InterPro" id="IPR006437">
    <property type="entry name" value="Phage_terminase_lsu"/>
</dbReference>
<evidence type="ECO:0000259" key="2">
    <source>
        <dbReference type="Pfam" id="PF17288"/>
    </source>
</evidence>
<dbReference type="InterPro" id="IPR035413">
    <property type="entry name" value="Terminase_L_C"/>
</dbReference>
<name>A0ABT6DF98_9LACO</name>
<dbReference type="Pfam" id="PF17288">
    <property type="entry name" value="Terminase_3C"/>
    <property type="match status" value="1"/>
</dbReference>
<comment type="caution">
    <text evidence="3">The sequence shown here is derived from an EMBL/GenBank/DDBJ whole genome shotgun (WGS) entry which is preliminary data.</text>
</comment>
<dbReference type="Gene3D" id="3.40.50.300">
    <property type="entry name" value="P-loop containing nucleotide triphosphate hydrolases"/>
    <property type="match status" value="1"/>
</dbReference>
<dbReference type="PANTHER" id="PTHR39184:SF1">
    <property type="entry name" value="PBSX PHAGE TERMINASE LARGE SUBUNIT"/>
    <property type="match status" value="1"/>
</dbReference>
<reference evidence="3" key="1">
    <citation type="submission" date="2022-06" db="EMBL/GenBank/DDBJ databases">
        <title>Antifungal cultures and metabolites of lactic acid bacteria for use in dairy fermentations.</title>
        <authorList>
            <person name="Zhao Z."/>
            <person name="Gaenzle M."/>
        </authorList>
    </citation>
    <scope>NUCLEOTIDE SEQUENCE</scope>
    <source>
        <strain evidence="3">FUA3126</strain>
    </source>
</reference>
<dbReference type="InterPro" id="IPR027417">
    <property type="entry name" value="P-loop_NTPase"/>
</dbReference>
<dbReference type="InterPro" id="IPR052380">
    <property type="entry name" value="Viral_DNA_packaging_terminase"/>
</dbReference>
<gene>
    <name evidence="3" type="ORF">NNA32_11240</name>
</gene>
<feature type="domain" description="Phage terminase large subunit N-terminal" evidence="1">
    <location>
        <begin position="28"/>
        <end position="228"/>
    </location>
</feature>
<evidence type="ECO:0000313" key="3">
    <source>
        <dbReference type="EMBL" id="MDF9914814.1"/>
    </source>
</evidence>
<accession>A0ABT6DF98</accession>
<protein>
    <submittedName>
        <fullName evidence="3">PBSX family phage terminase large subunit</fullName>
    </submittedName>
</protein>
<keyword evidence="4" id="KW-1185">Reference proteome</keyword>
<evidence type="ECO:0000313" key="4">
    <source>
        <dbReference type="Proteomes" id="UP001152867"/>
    </source>
</evidence>
<dbReference type="PANTHER" id="PTHR39184">
    <property type="match status" value="1"/>
</dbReference>
<dbReference type="InterPro" id="IPR035412">
    <property type="entry name" value="Terminase_L_N"/>
</dbReference>
<evidence type="ECO:0000259" key="1">
    <source>
        <dbReference type="Pfam" id="PF04466"/>
    </source>
</evidence>
<dbReference type="Proteomes" id="UP001152867">
    <property type="component" value="Unassembled WGS sequence"/>
</dbReference>
<dbReference type="NCBIfam" id="TIGR01547">
    <property type="entry name" value="phage_term_2"/>
    <property type="match status" value="1"/>
</dbReference>
<dbReference type="RefSeq" id="WP_178942789.1">
    <property type="nucleotide sequence ID" value="NZ_JAIWJG010000019.1"/>
</dbReference>
<proteinExistence type="predicted"/>
<dbReference type="Gene3D" id="3.30.420.280">
    <property type="match status" value="1"/>
</dbReference>